<gene>
    <name evidence="7" type="ORF">GCM10023151_00260</name>
</gene>
<proteinExistence type="inferred from homology"/>
<dbReference type="InterPro" id="IPR003959">
    <property type="entry name" value="ATPase_AAA_core"/>
</dbReference>
<evidence type="ECO:0000259" key="6">
    <source>
        <dbReference type="SMART" id="SM00382"/>
    </source>
</evidence>
<dbReference type="Pfam" id="PF00004">
    <property type="entry name" value="AAA"/>
    <property type="match status" value="1"/>
</dbReference>
<dbReference type="Gene3D" id="1.20.272.10">
    <property type="match status" value="1"/>
</dbReference>
<evidence type="ECO:0000313" key="7">
    <source>
        <dbReference type="EMBL" id="GAA4354317.1"/>
    </source>
</evidence>
<dbReference type="SMART" id="SM00382">
    <property type="entry name" value="AAA"/>
    <property type="match status" value="1"/>
</dbReference>
<comment type="function">
    <text evidence="1">DNA-dependent ATPase that plays important roles in cellular responses to stalled DNA replication processes.</text>
</comment>
<accession>A0ABP8IA03</accession>
<dbReference type="Gene3D" id="1.10.3710.10">
    <property type="entry name" value="DNA polymerase III clamp loader subunits, C-terminal domain"/>
    <property type="match status" value="1"/>
</dbReference>
<evidence type="ECO:0000256" key="3">
    <source>
        <dbReference type="ARBA" id="ARBA00020776"/>
    </source>
</evidence>
<comment type="caution">
    <text evidence="7">The sequence shown here is derived from an EMBL/GenBank/DDBJ whole genome shotgun (WGS) entry which is preliminary data.</text>
</comment>
<protein>
    <recommendedName>
        <fullName evidence="3">Replication-associated recombination protein A</fullName>
    </recommendedName>
</protein>
<evidence type="ECO:0000256" key="5">
    <source>
        <dbReference type="ARBA" id="ARBA00022840"/>
    </source>
</evidence>
<reference evidence="8" key="1">
    <citation type="journal article" date="2019" name="Int. J. Syst. Evol. Microbiol.">
        <title>The Global Catalogue of Microorganisms (GCM) 10K type strain sequencing project: providing services to taxonomists for standard genome sequencing and annotation.</title>
        <authorList>
            <consortium name="The Broad Institute Genomics Platform"/>
            <consortium name="The Broad Institute Genome Sequencing Center for Infectious Disease"/>
            <person name="Wu L."/>
            <person name="Ma J."/>
        </authorList>
    </citation>
    <scope>NUCLEOTIDE SEQUENCE [LARGE SCALE GENOMIC DNA]</scope>
    <source>
        <strain evidence="8">JCM 17728</strain>
    </source>
</reference>
<dbReference type="RefSeq" id="WP_345291175.1">
    <property type="nucleotide sequence ID" value="NZ_BAABFV010000001.1"/>
</dbReference>
<dbReference type="SUPFAM" id="SSF52540">
    <property type="entry name" value="P-loop containing nucleoside triphosphate hydrolases"/>
    <property type="match status" value="1"/>
</dbReference>
<evidence type="ECO:0000256" key="1">
    <source>
        <dbReference type="ARBA" id="ARBA00002393"/>
    </source>
</evidence>
<dbReference type="PANTHER" id="PTHR13779:SF7">
    <property type="entry name" value="ATPASE WRNIP1"/>
    <property type="match status" value="1"/>
</dbReference>
<organism evidence="7 8">
    <name type="scientific">Kangiella marina</name>
    <dbReference type="NCBI Taxonomy" id="1079178"/>
    <lineage>
        <taxon>Bacteria</taxon>
        <taxon>Pseudomonadati</taxon>
        <taxon>Pseudomonadota</taxon>
        <taxon>Gammaproteobacteria</taxon>
        <taxon>Kangiellales</taxon>
        <taxon>Kangiellaceae</taxon>
        <taxon>Kangiella</taxon>
    </lineage>
</organism>
<dbReference type="InterPro" id="IPR008921">
    <property type="entry name" value="DNA_pol3_clamp-load_cplx_C"/>
</dbReference>
<sequence length="446" mass="49942">MSQQNPLFNDSHVYVPLADRMRPQRLEDYVGQEHLLAPGKPLYQAIEAKKPFSMIFWGPPGTGKTTLARLIANTSNAHFITISAVLAGVKDIRAAVEEAKQYQAQGKQTLLFVDEVHRFNKAQQDAFLPYVENGTVTFIGATTENPSFELNNALLSRARVFVLKDLSSSALRQLLQRAVSDEEQGLGSIHLSVEEDAAEILVQAADGDGRRLLNILELASELALADDDQAPVVNNKILEETLTQSLRRFDKGGEHFYDQISALHKSVRGSDPNAALYWYCRMLDGGCDPLYVARRVVRMASEDIGNADPRGLTLALNAWDVQERLGSPEGELTIAQAILYLACAPKSNAVYNAYNQARKDVSNEPTYEVPMHIRNAPTHLMKDLEYGKGYRYDHNEPDAFSAGQAYFPEEKSPVEYYQPVPRGLEKKISEKMEWLRQRTEEALKRS</sequence>
<dbReference type="Proteomes" id="UP001501011">
    <property type="component" value="Unassembled WGS sequence"/>
</dbReference>
<dbReference type="CDD" id="cd18139">
    <property type="entry name" value="HLD_clamp_RarA"/>
    <property type="match status" value="1"/>
</dbReference>
<keyword evidence="5" id="KW-0067">ATP-binding</keyword>
<keyword evidence="4" id="KW-0547">Nucleotide-binding</keyword>
<dbReference type="SUPFAM" id="SSF48019">
    <property type="entry name" value="post-AAA+ oligomerization domain-like"/>
    <property type="match status" value="1"/>
</dbReference>
<name>A0ABP8IA03_9GAMM</name>
<dbReference type="CDD" id="cd00009">
    <property type="entry name" value="AAA"/>
    <property type="match status" value="1"/>
</dbReference>
<evidence type="ECO:0000256" key="4">
    <source>
        <dbReference type="ARBA" id="ARBA00022741"/>
    </source>
</evidence>
<dbReference type="Gene3D" id="1.10.8.60">
    <property type="match status" value="1"/>
</dbReference>
<dbReference type="Pfam" id="PF12002">
    <property type="entry name" value="MgsA_C"/>
    <property type="match status" value="1"/>
</dbReference>
<dbReference type="InterPro" id="IPR032423">
    <property type="entry name" value="AAA_assoc_2"/>
</dbReference>
<dbReference type="InterPro" id="IPR021886">
    <property type="entry name" value="MgsA_C"/>
</dbReference>
<dbReference type="Gene3D" id="3.40.50.300">
    <property type="entry name" value="P-loop containing nucleotide triphosphate hydrolases"/>
    <property type="match status" value="1"/>
</dbReference>
<feature type="domain" description="AAA+ ATPase" evidence="6">
    <location>
        <begin position="50"/>
        <end position="166"/>
    </location>
</feature>
<dbReference type="Pfam" id="PF16193">
    <property type="entry name" value="AAA_assoc_2"/>
    <property type="match status" value="1"/>
</dbReference>
<keyword evidence="8" id="KW-1185">Reference proteome</keyword>
<evidence type="ECO:0000256" key="2">
    <source>
        <dbReference type="ARBA" id="ARBA00008959"/>
    </source>
</evidence>
<dbReference type="EMBL" id="BAABFV010000001">
    <property type="protein sequence ID" value="GAA4354317.1"/>
    <property type="molecule type" value="Genomic_DNA"/>
</dbReference>
<comment type="similarity">
    <text evidence="2">Belongs to the AAA ATPase family. RarA/MGS1/WRNIP1 subfamily.</text>
</comment>
<dbReference type="InterPro" id="IPR003593">
    <property type="entry name" value="AAA+_ATPase"/>
</dbReference>
<evidence type="ECO:0000313" key="8">
    <source>
        <dbReference type="Proteomes" id="UP001501011"/>
    </source>
</evidence>
<dbReference type="InterPro" id="IPR027417">
    <property type="entry name" value="P-loop_NTPase"/>
</dbReference>
<dbReference type="PANTHER" id="PTHR13779">
    <property type="entry name" value="WERNER HELICASE-INTERACTING PROTEIN 1 FAMILY MEMBER"/>
    <property type="match status" value="1"/>
</dbReference>
<dbReference type="InterPro" id="IPR051314">
    <property type="entry name" value="AAA_ATPase_RarA/MGS1/WRNIP1"/>
</dbReference>